<accession>A0A4T0PUX7</accession>
<feature type="repeat" description="PPR" evidence="1">
    <location>
        <begin position="257"/>
        <end position="291"/>
    </location>
</feature>
<dbReference type="InterPro" id="IPR011990">
    <property type="entry name" value="TPR-like_helical_dom_sf"/>
</dbReference>
<dbReference type="InterPro" id="IPR002885">
    <property type="entry name" value="PPR_rpt"/>
</dbReference>
<comment type="caution">
    <text evidence="2">The sequence shown here is derived from an EMBL/GenBank/DDBJ whole genome shotgun (WGS) entry which is preliminary data.</text>
</comment>
<dbReference type="AlphaFoldDB" id="A0A4T0PUX7"/>
<organism evidence="2 3">
    <name type="scientific">Wallemia mellicola</name>
    <dbReference type="NCBI Taxonomy" id="1708541"/>
    <lineage>
        <taxon>Eukaryota</taxon>
        <taxon>Fungi</taxon>
        <taxon>Dikarya</taxon>
        <taxon>Basidiomycota</taxon>
        <taxon>Wallemiomycotina</taxon>
        <taxon>Wallemiomycetes</taxon>
        <taxon>Wallemiales</taxon>
        <taxon>Wallemiaceae</taxon>
        <taxon>Wallemia</taxon>
    </lineage>
</organism>
<dbReference type="Gene3D" id="1.25.40.10">
    <property type="entry name" value="Tetratricopeptide repeat domain"/>
    <property type="match status" value="2"/>
</dbReference>
<dbReference type="PROSITE" id="PS51375">
    <property type="entry name" value="PPR"/>
    <property type="match status" value="1"/>
</dbReference>
<evidence type="ECO:0000313" key="3">
    <source>
        <dbReference type="Proteomes" id="UP000305647"/>
    </source>
</evidence>
<proteinExistence type="predicted"/>
<dbReference type="Pfam" id="PF13812">
    <property type="entry name" value="PPR_3"/>
    <property type="match status" value="2"/>
</dbReference>
<dbReference type="EMBL" id="SPRO01000008">
    <property type="protein sequence ID" value="TIC32534.1"/>
    <property type="molecule type" value="Genomic_DNA"/>
</dbReference>
<dbReference type="Pfam" id="PF01535">
    <property type="entry name" value="PPR"/>
    <property type="match status" value="1"/>
</dbReference>
<protein>
    <recommendedName>
        <fullName evidence="4">Pentacotripeptide-repeat region of PRORP domain-containing protein</fullName>
    </recommendedName>
</protein>
<sequence>MKSCCAWMADSVDIRFSTKASSRERKALIEDYKQITNLFKNLFKSTKPSIKQSNELFNRNLNSKNPSIDTLVTHYNNLKTSSNKDFLDNNKLSKTLSILSKQSSPFLDQFCEDIRNHWKLELSRRDFQFIIQAYVNQRRINKAVDIVRTLDNPSLAIFSVLLTGCSTHNDYNAYQRVLSIMEERDIKPDLHIYNARLKLAFQYHDIDVVDSLLEDLKMDGYQPDLFTHTILLDGYSRLHQWGRANESEAFLRSSDTDIASWTCILLATGRQHGLEKAKEVVDEIFSAGLSPNDIALSHLVGLSQRPSSSEDAKILIDDLSAYAGVEPGKHTYRAALEHLLMVNLDEAYEFCISIPDQRSLAVTLPLITALAGNKYGTALDNLRKMLSIYDQLDRERLDTRVLAHMLRTCAKAGDVQTAIDILVDMKTNSVDLESQFTTSFIVTLLHASSDYYQAFRLYANVVDSKATRLDAAGFSTIIAEFCGLKFQDENIVPAVLFSEILNDMRKAGYPPDCKTYTSLLDYYAHVRDNRSIGKIETLLNVDRSIMPDIYLHNALLNAHNRVGNGGKCVELYNALLFSRRADNASLSIALDVSGSRNTPADSIHIWNLSKKYIKPNRKNWETLIEALVRRRRFSDARNVTFNSEEFKPDTNAIEILFRMTRASRDEKEITILRNYLLENHIDDYNAIKNTVDIPWKE</sequence>
<evidence type="ECO:0000313" key="2">
    <source>
        <dbReference type="EMBL" id="TIC32534.1"/>
    </source>
</evidence>
<name>A0A4T0PUX7_9BASI</name>
<dbReference type="GO" id="GO:0003729">
    <property type="term" value="F:mRNA binding"/>
    <property type="evidence" value="ECO:0007669"/>
    <property type="project" value="TreeGrafter"/>
</dbReference>
<dbReference type="Proteomes" id="UP000305647">
    <property type="component" value="Unassembled WGS sequence"/>
</dbReference>
<gene>
    <name evidence="2" type="ORF">E3Q10_01161</name>
</gene>
<evidence type="ECO:0008006" key="4">
    <source>
        <dbReference type="Google" id="ProtNLM"/>
    </source>
</evidence>
<evidence type="ECO:0000256" key="1">
    <source>
        <dbReference type="PROSITE-ProRule" id="PRU00708"/>
    </source>
</evidence>
<reference evidence="2 3" key="1">
    <citation type="submission" date="2019-03" db="EMBL/GenBank/DDBJ databases">
        <title>Sequencing 25 genomes of Wallemia mellicola.</title>
        <authorList>
            <person name="Gostincar C."/>
        </authorList>
    </citation>
    <scope>NUCLEOTIDE SEQUENCE [LARGE SCALE GENOMIC DNA]</scope>
    <source>
        <strain evidence="2 3">EXF-8738</strain>
    </source>
</reference>
<dbReference type="PANTHER" id="PTHR47938">
    <property type="entry name" value="RESPIRATORY COMPLEX I CHAPERONE (CIA84), PUTATIVE (AFU_ORTHOLOGUE AFUA_2G06020)-RELATED"/>
    <property type="match status" value="1"/>
</dbReference>